<proteinExistence type="predicted"/>
<accession>A0AA88EBM5</accession>
<dbReference type="Proteomes" id="UP001187192">
    <property type="component" value="Unassembled WGS sequence"/>
</dbReference>
<organism evidence="2 3">
    <name type="scientific">Ficus carica</name>
    <name type="common">Common fig</name>
    <dbReference type="NCBI Taxonomy" id="3494"/>
    <lineage>
        <taxon>Eukaryota</taxon>
        <taxon>Viridiplantae</taxon>
        <taxon>Streptophyta</taxon>
        <taxon>Embryophyta</taxon>
        <taxon>Tracheophyta</taxon>
        <taxon>Spermatophyta</taxon>
        <taxon>Magnoliopsida</taxon>
        <taxon>eudicotyledons</taxon>
        <taxon>Gunneridae</taxon>
        <taxon>Pentapetalae</taxon>
        <taxon>rosids</taxon>
        <taxon>fabids</taxon>
        <taxon>Rosales</taxon>
        <taxon>Moraceae</taxon>
        <taxon>Ficeae</taxon>
        <taxon>Ficus</taxon>
    </lineage>
</organism>
<evidence type="ECO:0000313" key="3">
    <source>
        <dbReference type="Proteomes" id="UP001187192"/>
    </source>
</evidence>
<feature type="region of interest" description="Disordered" evidence="1">
    <location>
        <begin position="1"/>
        <end position="22"/>
    </location>
</feature>
<reference evidence="2" key="1">
    <citation type="submission" date="2023-07" db="EMBL/GenBank/DDBJ databases">
        <title>draft genome sequence of fig (Ficus carica).</title>
        <authorList>
            <person name="Takahashi T."/>
            <person name="Nishimura K."/>
        </authorList>
    </citation>
    <scope>NUCLEOTIDE SEQUENCE</scope>
</reference>
<protein>
    <submittedName>
        <fullName evidence="2">Uncharacterized protein</fullName>
    </submittedName>
</protein>
<name>A0AA88EBM5_FICCA</name>
<gene>
    <name evidence="2" type="ORF">TIFTF001_055544</name>
</gene>
<comment type="caution">
    <text evidence="2">The sequence shown here is derived from an EMBL/GenBank/DDBJ whole genome shotgun (WGS) entry which is preliminary data.</text>
</comment>
<sequence length="42" mass="4068">LASCSSASDAVVPEATSSSSAAAVAVGVVEDDLDQRSNSDQA</sequence>
<feature type="non-terminal residue" evidence="2">
    <location>
        <position position="1"/>
    </location>
</feature>
<evidence type="ECO:0000256" key="1">
    <source>
        <dbReference type="SAM" id="MobiDB-lite"/>
    </source>
</evidence>
<feature type="compositionally biased region" description="Low complexity" evidence="1">
    <location>
        <begin position="10"/>
        <end position="22"/>
    </location>
</feature>
<evidence type="ECO:0000313" key="2">
    <source>
        <dbReference type="EMBL" id="GMN71546.1"/>
    </source>
</evidence>
<keyword evidence="3" id="KW-1185">Reference proteome</keyword>
<dbReference type="EMBL" id="BTGU01017826">
    <property type="protein sequence ID" value="GMN71546.1"/>
    <property type="molecule type" value="Genomic_DNA"/>
</dbReference>
<dbReference type="AlphaFoldDB" id="A0AA88EBM5"/>